<dbReference type="InterPro" id="IPR036186">
    <property type="entry name" value="Serpin_sf"/>
</dbReference>
<dbReference type="AlphaFoldDB" id="A0A8D0CDS8"/>
<dbReference type="Proteomes" id="UP000694421">
    <property type="component" value="Unplaced"/>
</dbReference>
<dbReference type="GO" id="GO:0004867">
    <property type="term" value="F:serine-type endopeptidase inhibitor activity"/>
    <property type="evidence" value="ECO:0007669"/>
    <property type="project" value="InterPro"/>
</dbReference>
<dbReference type="PANTHER" id="PTHR11461">
    <property type="entry name" value="SERINE PROTEASE INHIBITOR, SERPIN"/>
    <property type="match status" value="1"/>
</dbReference>
<evidence type="ECO:0000256" key="8">
    <source>
        <dbReference type="ARBA" id="ARBA00042967"/>
    </source>
</evidence>
<keyword evidence="12" id="KW-1185">Reference proteome</keyword>
<reference evidence="11" key="1">
    <citation type="submission" date="2025-08" db="UniProtKB">
        <authorList>
            <consortium name="Ensembl"/>
        </authorList>
    </citation>
    <scope>IDENTIFICATION</scope>
</reference>
<accession>A0A8D0CDS8</accession>
<comment type="similarity">
    <text evidence="2">Belongs to the serpin family.</text>
</comment>
<dbReference type="Gene3D" id="2.10.310.10">
    <property type="entry name" value="Serpins superfamily"/>
    <property type="match status" value="1"/>
</dbReference>
<sequence>CRYLGPFWPEDVFLPKFEISTSYNLKDTLRKLNITDIFSNHADLSGITEQAPLKLSKVTHRAVVSVNERGITAPAATALEGTIMSWSSVIGFNHPFLVFIIETETNNILFLGKVVNPMQH</sequence>
<evidence type="ECO:0000313" key="11">
    <source>
        <dbReference type="Ensembl" id="ENSSMRP00000017827.1"/>
    </source>
</evidence>
<dbReference type="OMA" id="HENNSIF"/>
<dbReference type="Ensembl" id="ENSSMRT00000020873.1">
    <property type="protein sequence ID" value="ENSSMRP00000017827.1"/>
    <property type="gene ID" value="ENSSMRG00000013902.1"/>
</dbReference>
<keyword evidence="4" id="KW-0732">Signal</keyword>
<evidence type="ECO:0000256" key="1">
    <source>
        <dbReference type="ARBA" id="ARBA00004613"/>
    </source>
</evidence>
<dbReference type="GeneTree" id="ENSGT00940000160877"/>
<dbReference type="SUPFAM" id="SSF56574">
    <property type="entry name" value="Serpins"/>
    <property type="match status" value="1"/>
</dbReference>
<dbReference type="InterPro" id="IPR042178">
    <property type="entry name" value="Serpin_sf_1"/>
</dbReference>
<organism evidence="11 12">
    <name type="scientific">Salvator merianae</name>
    <name type="common">Argentine black and white tegu</name>
    <name type="synonym">Tupinambis merianae</name>
    <dbReference type="NCBI Taxonomy" id="96440"/>
    <lineage>
        <taxon>Eukaryota</taxon>
        <taxon>Metazoa</taxon>
        <taxon>Chordata</taxon>
        <taxon>Craniata</taxon>
        <taxon>Vertebrata</taxon>
        <taxon>Euteleostomi</taxon>
        <taxon>Lepidosauria</taxon>
        <taxon>Squamata</taxon>
        <taxon>Bifurcata</taxon>
        <taxon>Unidentata</taxon>
        <taxon>Episquamata</taxon>
        <taxon>Laterata</taxon>
        <taxon>Teiioidea</taxon>
        <taxon>Teiidae</taxon>
        <taxon>Salvator</taxon>
    </lineage>
</organism>
<evidence type="ECO:0000256" key="4">
    <source>
        <dbReference type="ARBA" id="ARBA00022729"/>
    </source>
</evidence>
<name>A0A8D0CDS8_SALMN</name>
<evidence type="ECO:0000313" key="12">
    <source>
        <dbReference type="Proteomes" id="UP000694421"/>
    </source>
</evidence>
<keyword evidence="5" id="KW-0325">Glycoprotein</keyword>
<evidence type="ECO:0000259" key="10">
    <source>
        <dbReference type="Pfam" id="PF00079"/>
    </source>
</evidence>
<reference evidence="11" key="2">
    <citation type="submission" date="2025-09" db="UniProtKB">
        <authorList>
            <consortium name="Ensembl"/>
        </authorList>
    </citation>
    <scope>IDENTIFICATION</scope>
</reference>
<evidence type="ECO:0000256" key="3">
    <source>
        <dbReference type="ARBA" id="ARBA00022525"/>
    </source>
</evidence>
<dbReference type="GO" id="GO:0005615">
    <property type="term" value="C:extracellular space"/>
    <property type="evidence" value="ECO:0007669"/>
    <property type="project" value="InterPro"/>
</dbReference>
<feature type="domain" description="Serpin" evidence="10">
    <location>
        <begin position="11"/>
        <end position="117"/>
    </location>
</feature>
<dbReference type="FunFam" id="2.10.310.10:FF:000001">
    <property type="entry name" value="Serpin family A member 1"/>
    <property type="match status" value="1"/>
</dbReference>
<dbReference type="InterPro" id="IPR000215">
    <property type="entry name" value="Serpin_fam"/>
</dbReference>
<evidence type="ECO:0000256" key="9">
    <source>
        <dbReference type="ARBA" id="ARBA00043177"/>
    </source>
</evidence>
<keyword evidence="3" id="KW-0964">Secreted</keyword>
<dbReference type="Pfam" id="PF00079">
    <property type="entry name" value="Serpin"/>
    <property type="match status" value="1"/>
</dbReference>
<evidence type="ECO:0000256" key="7">
    <source>
        <dbReference type="ARBA" id="ARBA00039512"/>
    </source>
</evidence>
<evidence type="ECO:0000256" key="5">
    <source>
        <dbReference type="ARBA" id="ARBA00023180"/>
    </source>
</evidence>
<dbReference type="PANTHER" id="PTHR11461:SF375">
    <property type="entry name" value="THYROXINE-BINDING GLOBULIN"/>
    <property type="match status" value="1"/>
</dbReference>
<comment type="subcellular location">
    <subcellularLocation>
        <location evidence="1">Secreted</location>
    </subcellularLocation>
</comment>
<evidence type="ECO:0000256" key="6">
    <source>
        <dbReference type="ARBA" id="ARBA00037352"/>
    </source>
</evidence>
<evidence type="ECO:0000256" key="2">
    <source>
        <dbReference type="ARBA" id="ARBA00009500"/>
    </source>
</evidence>
<dbReference type="InterPro" id="IPR023796">
    <property type="entry name" value="Serpin_dom"/>
</dbReference>
<protein>
    <recommendedName>
        <fullName evidence="7">Thyroxine-binding globulin</fullName>
    </recommendedName>
    <alternativeName>
        <fullName evidence="9">Serpin A7</fullName>
    </alternativeName>
    <alternativeName>
        <fullName evidence="8">T4-binding globulin</fullName>
    </alternativeName>
</protein>
<dbReference type="Gene3D" id="3.30.497.10">
    <property type="entry name" value="Antithrombin, subunit I, domain 2"/>
    <property type="match status" value="1"/>
</dbReference>
<comment type="function">
    <text evidence="6">Major thyroid hormone transport protein in serum.</text>
</comment>
<proteinExistence type="inferred from homology"/>